<dbReference type="AlphaFoldDB" id="U2JVJ9"/>
<protein>
    <recommendedName>
        <fullName evidence="1">AAA-ATPase-like domain-containing protein</fullName>
    </recommendedName>
</protein>
<dbReference type="HOGENOM" id="CLU_021114_4_0_9"/>
<accession>U2JVJ9</accession>
<dbReference type="OrthoDB" id="1650748at2"/>
<dbReference type="Pfam" id="PF09820">
    <property type="entry name" value="AAA-ATPase_like"/>
    <property type="match status" value="1"/>
</dbReference>
<evidence type="ECO:0000313" key="2">
    <source>
        <dbReference type="EMBL" id="ERJ90316.1"/>
    </source>
</evidence>
<feature type="domain" description="AAA-ATPase-like" evidence="1">
    <location>
        <begin position="17"/>
        <end position="205"/>
    </location>
</feature>
<feature type="non-terminal residue" evidence="2">
    <location>
        <position position="208"/>
    </location>
</feature>
<dbReference type="STRING" id="411473.RUMCAL_02838"/>
<dbReference type="RefSeq" id="WP_021681024.1">
    <property type="nucleotide sequence ID" value="NZ_KI260325.1"/>
</dbReference>
<dbReference type="EMBL" id="AWVF01000360">
    <property type="protein sequence ID" value="ERJ90316.1"/>
    <property type="molecule type" value="Genomic_DNA"/>
</dbReference>
<organism evidence="2 3">
    <name type="scientific">Ruminococcus callidus ATCC 27760</name>
    <dbReference type="NCBI Taxonomy" id="411473"/>
    <lineage>
        <taxon>Bacteria</taxon>
        <taxon>Bacillati</taxon>
        <taxon>Bacillota</taxon>
        <taxon>Clostridia</taxon>
        <taxon>Eubacteriales</taxon>
        <taxon>Oscillospiraceae</taxon>
        <taxon>Ruminococcus</taxon>
    </lineage>
</organism>
<sequence>MGIYLNPGNDLFYSTVTYSEIYVDKTMLISFTNKCLFGENKEICVSRPRRFGKSMAENMLTAYYSKGCDSRELFSKFQIAQTPDFEKHLNRYNVIHIDMQKFLGRTKNVHEMLDFLQKRVLKEMKQTFSVIEPEETSLIIALEDLYGQCEEKFIFIIDEWDSIFRVHRDNATAQKEYLDFLRDLLKGQPYVALAYMTGILPIKKYGQH</sequence>
<evidence type="ECO:0000313" key="3">
    <source>
        <dbReference type="Proteomes" id="UP000016662"/>
    </source>
</evidence>
<dbReference type="InterPro" id="IPR018631">
    <property type="entry name" value="AAA-ATPase-like_dom"/>
</dbReference>
<dbReference type="InterPro" id="IPR027417">
    <property type="entry name" value="P-loop_NTPase"/>
</dbReference>
<dbReference type="PANTHER" id="PTHR34825:SF1">
    <property type="entry name" value="AAA-ATPASE-LIKE DOMAIN-CONTAINING PROTEIN"/>
    <property type="match status" value="1"/>
</dbReference>
<evidence type="ECO:0000259" key="1">
    <source>
        <dbReference type="Pfam" id="PF09820"/>
    </source>
</evidence>
<name>U2JVJ9_9FIRM</name>
<dbReference type="PANTHER" id="PTHR34825">
    <property type="entry name" value="CONSERVED PROTEIN, WITH A WEAK D-GALACTARATE DEHYDRATASE/ALTRONATE HYDROLASE DOMAIN"/>
    <property type="match status" value="1"/>
</dbReference>
<reference evidence="2 3" key="1">
    <citation type="submission" date="2013-07" db="EMBL/GenBank/DDBJ databases">
        <authorList>
            <person name="Weinstock G."/>
            <person name="Sodergren E."/>
            <person name="Wylie T."/>
            <person name="Fulton L."/>
            <person name="Fulton R."/>
            <person name="Fronick C."/>
            <person name="O'Laughlin M."/>
            <person name="Godfrey J."/>
            <person name="Miner T."/>
            <person name="Herter B."/>
            <person name="Appelbaum E."/>
            <person name="Cordes M."/>
            <person name="Lek S."/>
            <person name="Wollam A."/>
            <person name="Pepin K.H."/>
            <person name="Palsikar V.B."/>
            <person name="Mitreva M."/>
            <person name="Wilson R.K."/>
        </authorList>
    </citation>
    <scope>NUCLEOTIDE SEQUENCE [LARGE SCALE GENOMIC DNA]</scope>
    <source>
        <strain evidence="2 3">ATCC 27760</strain>
    </source>
</reference>
<dbReference type="Gene3D" id="3.40.50.300">
    <property type="entry name" value="P-loop containing nucleotide triphosphate hydrolases"/>
    <property type="match status" value="1"/>
</dbReference>
<comment type="caution">
    <text evidence="2">The sequence shown here is derived from an EMBL/GenBank/DDBJ whole genome shotgun (WGS) entry which is preliminary data.</text>
</comment>
<gene>
    <name evidence="2" type="ORF">RUMCAL_02838</name>
</gene>
<keyword evidence="3" id="KW-1185">Reference proteome</keyword>
<proteinExistence type="predicted"/>
<dbReference type="SUPFAM" id="SSF52540">
    <property type="entry name" value="P-loop containing nucleoside triphosphate hydrolases"/>
    <property type="match status" value="1"/>
</dbReference>
<dbReference type="eggNOG" id="COG1672">
    <property type="taxonomic scope" value="Bacteria"/>
</dbReference>
<dbReference type="Proteomes" id="UP000016662">
    <property type="component" value="Unassembled WGS sequence"/>
</dbReference>